<reference evidence="2 3" key="1">
    <citation type="journal article" date="2016" name="Nat. Commun.">
        <title>Thousands of microbial genomes shed light on interconnected biogeochemical processes in an aquifer system.</title>
        <authorList>
            <person name="Anantharaman K."/>
            <person name="Brown C.T."/>
            <person name="Hug L.A."/>
            <person name="Sharon I."/>
            <person name="Castelle C.J."/>
            <person name="Probst A.J."/>
            <person name="Thomas B.C."/>
            <person name="Singh A."/>
            <person name="Wilkins M.J."/>
            <person name="Karaoz U."/>
            <person name="Brodie E.L."/>
            <person name="Williams K.H."/>
            <person name="Hubbard S.S."/>
            <person name="Banfield J.F."/>
        </authorList>
    </citation>
    <scope>NUCLEOTIDE SEQUENCE [LARGE SCALE GENOMIC DNA]</scope>
</reference>
<accession>A0A1F7I8L8</accession>
<evidence type="ECO:0000313" key="3">
    <source>
        <dbReference type="Proteomes" id="UP000179270"/>
    </source>
</evidence>
<protein>
    <recommendedName>
        <fullName evidence="1">DUF4935 domain-containing protein</fullName>
    </recommendedName>
</protein>
<dbReference type="STRING" id="1802055.A3A74_04380"/>
<dbReference type="AlphaFoldDB" id="A0A1F7I8L8"/>
<dbReference type="Proteomes" id="UP000179270">
    <property type="component" value="Unassembled WGS sequence"/>
</dbReference>
<dbReference type="PANTHER" id="PTHR34610:SF4">
    <property type="entry name" value="SLL8027 PROTEIN"/>
    <property type="match status" value="1"/>
</dbReference>
<evidence type="ECO:0000313" key="2">
    <source>
        <dbReference type="EMBL" id="OGK39705.1"/>
    </source>
</evidence>
<comment type="caution">
    <text evidence="2">The sequence shown here is derived from an EMBL/GenBank/DDBJ whole genome shotgun (WGS) entry which is preliminary data.</text>
</comment>
<dbReference type="InterPro" id="IPR002850">
    <property type="entry name" value="PIN_toxin-like"/>
</dbReference>
<dbReference type="InterPro" id="IPR032557">
    <property type="entry name" value="DUF4935"/>
</dbReference>
<sequence>MSKLRVFLDANVFFSAFYGSRNCERIIKAHQQEEISLVTSSLVIEESLRNIQEKIPAVISSFKDLLTNNPPELIADPAEIDPKIRLLVDEKDQPIFTSAILGKVKYFVTGNTKDFKAKELQKVTGIKVLTPKQFVELLNLE</sequence>
<organism evidence="2 3">
    <name type="scientific">Candidatus Roizmanbacteria bacterium RIFCSPLOWO2_01_FULL_35_13</name>
    <dbReference type="NCBI Taxonomy" id="1802055"/>
    <lineage>
        <taxon>Bacteria</taxon>
        <taxon>Candidatus Roizmaniibacteriota</taxon>
    </lineage>
</organism>
<name>A0A1F7I8L8_9BACT</name>
<gene>
    <name evidence="2" type="ORF">A3A74_04380</name>
</gene>
<dbReference type="PANTHER" id="PTHR34610">
    <property type="entry name" value="SSL7007 PROTEIN"/>
    <property type="match status" value="1"/>
</dbReference>
<dbReference type="InterPro" id="IPR029060">
    <property type="entry name" value="PIN-like_dom_sf"/>
</dbReference>
<dbReference type="SUPFAM" id="SSF88723">
    <property type="entry name" value="PIN domain-like"/>
    <property type="match status" value="1"/>
</dbReference>
<dbReference type="Pfam" id="PF16289">
    <property type="entry name" value="PIN_12"/>
    <property type="match status" value="1"/>
</dbReference>
<dbReference type="EMBL" id="MGAF01000045">
    <property type="protein sequence ID" value="OGK39705.1"/>
    <property type="molecule type" value="Genomic_DNA"/>
</dbReference>
<feature type="domain" description="DUF4935" evidence="1">
    <location>
        <begin position="6"/>
        <end position="58"/>
    </location>
</feature>
<evidence type="ECO:0000259" key="1">
    <source>
        <dbReference type="Pfam" id="PF16289"/>
    </source>
</evidence>
<proteinExistence type="predicted"/>